<evidence type="ECO:0000313" key="3">
    <source>
        <dbReference type="EMBL" id="APC39976.1"/>
    </source>
</evidence>
<organism evidence="3 4">
    <name type="scientific">Clostridium estertheticum subsp. estertheticum</name>
    <dbReference type="NCBI Taxonomy" id="1552"/>
    <lineage>
        <taxon>Bacteria</taxon>
        <taxon>Bacillati</taxon>
        <taxon>Bacillota</taxon>
        <taxon>Clostridia</taxon>
        <taxon>Eubacteriales</taxon>
        <taxon>Clostridiaceae</taxon>
        <taxon>Clostridium</taxon>
    </lineage>
</organism>
<evidence type="ECO:0000256" key="1">
    <source>
        <dbReference type="ARBA" id="ARBA00023172"/>
    </source>
</evidence>
<name>A0A1J0GG74_9CLOT</name>
<evidence type="ECO:0000259" key="2">
    <source>
        <dbReference type="PROSITE" id="PS51898"/>
    </source>
</evidence>
<sequence>MLKQKHFKTNTTHNYAISQIRKFTKYQAAIGKDTFVPGEEYSVKGVHYTPYIFTDAELQKLFEAFDTLHPHFKSPEREFIVPVLFRMMYCCGMRPSEPLKLLFEDVNLQTGEIYIRQSKRKKDRRILMSKDLISLCCRYDSFKKPRTYFFEKSDGSSFPTYWMRNQFRIC</sequence>
<dbReference type="Proteomes" id="UP000182569">
    <property type="component" value="Chromosome"/>
</dbReference>
<dbReference type="Pfam" id="PF00589">
    <property type="entry name" value="Phage_integrase"/>
    <property type="match status" value="1"/>
</dbReference>
<dbReference type="InterPro" id="IPR011010">
    <property type="entry name" value="DNA_brk_join_enz"/>
</dbReference>
<dbReference type="GO" id="GO:0015074">
    <property type="term" value="P:DNA integration"/>
    <property type="evidence" value="ECO:0007669"/>
    <property type="project" value="InterPro"/>
</dbReference>
<dbReference type="InterPro" id="IPR013762">
    <property type="entry name" value="Integrase-like_cat_sf"/>
</dbReference>
<keyword evidence="1" id="KW-0233">DNA recombination</keyword>
<accession>A0A1J0GG74</accession>
<dbReference type="PROSITE" id="PS51898">
    <property type="entry name" value="TYR_RECOMBINASE"/>
    <property type="match status" value="1"/>
</dbReference>
<reference evidence="4" key="1">
    <citation type="journal article" date="2016" name="Front. Microbiol.">
        <title>Complete Genome Sequence of Clostridium estertheticum DSM 8809, a Microbe Identified in Spoiled Vacuum Packed Beef.</title>
        <authorList>
            <person name="Yu Z."/>
            <person name="Gunn L."/>
            <person name="Brennan E."/>
            <person name="Reid R."/>
            <person name="Wall P.G."/>
            <person name="Gaora O.P."/>
            <person name="Hurley D."/>
            <person name="Bolton D."/>
            <person name="Fanning S."/>
        </authorList>
    </citation>
    <scope>NUCLEOTIDE SEQUENCE [LARGE SCALE GENOMIC DNA]</scope>
    <source>
        <strain evidence="4">DSM 8809</strain>
    </source>
</reference>
<dbReference type="SUPFAM" id="SSF56349">
    <property type="entry name" value="DNA breaking-rejoining enzymes"/>
    <property type="match status" value="1"/>
</dbReference>
<gene>
    <name evidence="3" type="ORF">A7L45_07800</name>
</gene>
<dbReference type="STRING" id="1552.A7L45_07800"/>
<evidence type="ECO:0000313" key="4">
    <source>
        <dbReference type="Proteomes" id="UP000182569"/>
    </source>
</evidence>
<dbReference type="GO" id="GO:0006310">
    <property type="term" value="P:DNA recombination"/>
    <property type="evidence" value="ECO:0007669"/>
    <property type="project" value="UniProtKB-KW"/>
</dbReference>
<proteinExistence type="predicted"/>
<dbReference type="GO" id="GO:0003677">
    <property type="term" value="F:DNA binding"/>
    <property type="evidence" value="ECO:0007669"/>
    <property type="project" value="InterPro"/>
</dbReference>
<dbReference type="Gene3D" id="1.10.443.10">
    <property type="entry name" value="Intergrase catalytic core"/>
    <property type="match status" value="1"/>
</dbReference>
<dbReference type="InterPro" id="IPR002104">
    <property type="entry name" value="Integrase_catalytic"/>
</dbReference>
<dbReference type="AlphaFoldDB" id="A0A1J0GG74"/>
<feature type="domain" description="Tyr recombinase" evidence="2">
    <location>
        <begin position="48"/>
        <end position="170"/>
    </location>
</feature>
<dbReference type="KEGG" id="ceu:A7L45_07800"/>
<dbReference type="EMBL" id="CP015756">
    <property type="protein sequence ID" value="APC39976.1"/>
    <property type="molecule type" value="Genomic_DNA"/>
</dbReference>
<protein>
    <recommendedName>
        <fullName evidence="2">Tyr recombinase domain-containing protein</fullName>
    </recommendedName>
</protein>
<keyword evidence="4" id="KW-1185">Reference proteome</keyword>